<keyword evidence="2" id="KW-1185">Reference proteome</keyword>
<dbReference type="AlphaFoldDB" id="A0A2N5DB89"/>
<dbReference type="InterPro" id="IPR018673">
    <property type="entry name" value="DUF2141"/>
</dbReference>
<evidence type="ECO:0008006" key="3">
    <source>
        <dbReference type="Google" id="ProtNLM"/>
    </source>
</evidence>
<evidence type="ECO:0000313" key="1">
    <source>
        <dbReference type="EMBL" id="PLR23319.1"/>
    </source>
</evidence>
<gene>
    <name evidence="1" type="ORF">SGCZBJ_16255</name>
</gene>
<organism evidence="1 2">
    <name type="scientific">Caulobacter zeae</name>
    <dbReference type="NCBI Taxonomy" id="2055137"/>
    <lineage>
        <taxon>Bacteria</taxon>
        <taxon>Pseudomonadati</taxon>
        <taxon>Pseudomonadota</taxon>
        <taxon>Alphaproteobacteria</taxon>
        <taxon>Caulobacterales</taxon>
        <taxon>Caulobacteraceae</taxon>
        <taxon>Caulobacter</taxon>
    </lineage>
</organism>
<reference evidence="1 2" key="1">
    <citation type="submission" date="2017-12" db="EMBL/GenBank/DDBJ databases">
        <title>The genome sequence of Caulobacter sp. 410.</title>
        <authorList>
            <person name="Gao J."/>
            <person name="Mao X."/>
            <person name="Sun J."/>
        </authorList>
    </citation>
    <scope>NUCLEOTIDE SEQUENCE [LARGE SCALE GENOMIC DNA]</scope>
    <source>
        <strain evidence="1 2">410</strain>
    </source>
</reference>
<dbReference type="RefSeq" id="WP_101719032.1">
    <property type="nucleotide sequence ID" value="NZ_PJRS01000033.1"/>
</dbReference>
<comment type="caution">
    <text evidence="1">The sequence shown here is derived from an EMBL/GenBank/DDBJ whole genome shotgun (WGS) entry which is preliminary data.</text>
</comment>
<evidence type="ECO:0000313" key="2">
    <source>
        <dbReference type="Proteomes" id="UP000234479"/>
    </source>
</evidence>
<protein>
    <recommendedName>
        <fullName evidence="3">DUF2141 domain-containing protein</fullName>
    </recommendedName>
</protein>
<sequence length="161" mass="17210">MEARTVLPGLAALGTLLGLLGMATPAAARQDCVGRDTGVRLTVEVGRLKSETGEVTVTIYPSDPSRFLAPRGKLLRLRVPASAPTTEACFNLPKADIYAVAVYHDANGNHDFDRNAVGLPTEGYGFSNDAPSRFGVPSFDSARISVKSGENTIRVRMRYGK</sequence>
<name>A0A2N5DB89_9CAUL</name>
<accession>A0A2N5DB89</accession>
<dbReference type="Proteomes" id="UP000234479">
    <property type="component" value="Unassembled WGS sequence"/>
</dbReference>
<dbReference type="Pfam" id="PF09912">
    <property type="entry name" value="DUF2141"/>
    <property type="match status" value="1"/>
</dbReference>
<dbReference type="EMBL" id="PJRS01000033">
    <property type="protein sequence ID" value="PLR23319.1"/>
    <property type="molecule type" value="Genomic_DNA"/>
</dbReference>
<proteinExistence type="predicted"/>
<dbReference type="OrthoDB" id="7189112at2"/>